<dbReference type="PANTHER" id="PTHR43883">
    <property type="entry name" value="SLR0207 PROTEIN"/>
    <property type="match status" value="1"/>
</dbReference>
<proteinExistence type="predicted"/>
<dbReference type="OrthoDB" id="7837405at2"/>
<accession>A0A2A3YGC1</accession>
<dbReference type="InterPro" id="IPR052732">
    <property type="entry name" value="Cell-binding_unc_protein"/>
</dbReference>
<evidence type="ECO:0000313" key="1">
    <source>
        <dbReference type="EMBL" id="PCC38812.1"/>
    </source>
</evidence>
<protein>
    <recommendedName>
        <fullName evidence="3">UDP-N-acetylglucosamine kinase</fullName>
    </recommendedName>
</protein>
<keyword evidence="2" id="KW-1185">Reference proteome</keyword>
<dbReference type="PANTHER" id="PTHR43883:SF1">
    <property type="entry name" value="GLUCONOKINASE"/>
    <property type="match status" value="1"/>
</dbReference>
<dbReference type="SUPFAM" id="SSF52540">
    <property type="entry name" value="P-loop containing nucleoside triphosphate hydrolases"/>
    <property type="match status" value="1"/>
</dbReference>
<dbReference type="AlphaFoldDB" id="A0A2A3YGC1"/>
<dbReference type="RefSeq" id="WP_096197398.1">
    <property type="nucleotide sequence ID" value="NZ_NRGR01000020.1"/>
</dbReference>
<comment type="caution">
    <text evidence="1">The sequence shown here is derived from an EMBL/GenBank/DDBJ whole genome shotgun (WGS) entry which is preliminary data.</text>
</comment>
<reference evidence="1 2" key="1">
    <citation type="journal article" date="2017" name="Elife">
        <title>Extensive horizontal gene transfer in cheese-associated bacteria.</title>
        <authorList>
            <person name="Bonham K.S."/>
            <person name="Wolfe B.E."/>
            <person name="Dutton R.J."/>
        </authorList>
    </citation>
    <scope>NUCLEOTIDE SEQUENCE [LARGE SCALE GENOMIC DNA]</scope>
    <source>
        <strain evidence="1 2">341_9</strain>
    </source>
</reference>
<dbReference type="Proteomes" id="UP000218598">
    <property type="component" value="Unassembled WGS sequence"/>
</dbReference>
<dbReference type="Pfam" id="PF13671">
    <property type="entry name" value="AAA_33"/>
    <property type="match status" value="1"/>
</dbReference>
<evidence type="ECO:0008006" key="3">
    <source>
        <dbReference type="Google" id="ProtNLM"/>
    </source>
</evidence>
<dbReference type="Gene3D" id="3.40.50.300">
    <property type="entry name" value="P-loop containing nucleotide triphosphate hydrolases"/>
    <property type="match status" value="1"/>
</dbReference>
<organism evidence="1 2">
    <name type="scientific">Brachybacterium alimentarium</name>
    <dbReference type="NCBI Taxonomy" id="47845"/>
    <lineage>
        <taxon>Bacteria</taxon>
        <taxon>Bacillati</taxon>
        <taxon>Actinomycetota</taxon>
        <taxon>Actinomycetes</taxon>
        <taxon>Micrococcales</taxon>
        <taxon>Dermabacteraceae</taxon>
        <taxon>Brachybacterium</taxon>
    </lineage>
</organism>
<name>A0A2A3YGC1_9MICO</name>
<gene>
    <name evidence="1" type="ORF">CIK66_12890</name>
</gene>
<evidence type="ECO:0000313" key="2">
    <source>
        <dbReference type="Proteomes" id="UP000218598"/>
    </source>
</evidence>
<sequence>MTRPHSVRRPLLVLLNGAPGSGKSTLAELVAAERPLALALDIDQIKHSLSGWDRDLHTSGLQARRLAVALIRQHLADGHDVMLGQYLARTPFLEELEQLAADCGARFVEIALILDEATLAQRLSARRERPDRPEQAANDRFVGPEDASELVASIEEVLFQRPGAHRFDARESVRARISALLSAD</sequence>
<dbReference type="InterPro" id="IPR027417">
    <property type="entry name" value="P-loop_NTPase"/>
</dbReference>
<dbReference type="EMBL" id="NRGR01000020">
    <property type="protein sequence ID" value="PCC38812.1"/>
    <property type="molecule type" value="Genomic_DNA"/>
</dbReference>